<evidence type="ECO:0000313" key="3">
    <source>
        <dbReference type="Proteomes" id="UP000743370"/>
    </source>
</evidence>
<comment type="subcellular location">
    <subcellularLocation>
        <location evidence="1">Plastid</location>
        <location evidence="1">Chloroplast thylakoid membrane</location>
        <topology evidence="1">Multi-pass membrane protein</topology>
    </subcellularLocation>
</comment>
<proteinExistence type="predicted"/>
<comment type="caution">
    <text evidence="2">The sequence shown here is derived from an EMBL/GenBank/DDBJ whole genome shotgun (WGS) entry which is preliminary data.</text>
</comment>
<dbReference type="InterPro" id="IPR002208">
    <property type="entry name" value="SecY/SEC61-alpha"/>
</dbReference>
<dbReference type="SUPFAM" id="SSF103491">
    <property type="entry name" value="Preprotein translocase SecY subunit"/>
    <property type="match status" value="1"/>
</dbReference>
<evidence type="ECO:0000313" key="2">
    <source>
        <dbReference type="EMBL" id="KAG2384052.1"/>
    </source>
</evidence>
<dbReference type="EMBL" id="JABFOF010000008">
    <property type="protein sequence ID" value="KAG2384052.1"/>
    <property type="molecule type" value="Genomic_DNA"/>
</dbReference>
<dbReference type="GO" id="GO:0015031">
    <property type="term" value="P:protein transport"/>
    <property type="evidence" value="ECO:0007669"/>
    <property type="project" value="InterPro"/>
</dbReference>
<dbReference type="Proteomes" id="UP000743370">
    <property type="component" value="Unassembled WGS sequence"/>
</dbReference>
<accession>A0A8T0JTN2</accession>
<sequence>MLLRFLKDHYQEVAASIVLSSIDPGSTSSSTSAFTDIPFNLRIGRCFDLLLLAIETSEILYKLINKKEGVIVTSKVPETGLTLEPTSDAIPNRDEVQEVENKEAENVLPDNQEIDSVGSTNEEDALDPEKMRLEEAATKAQAAFRGYLLSCSESIGHTNSYTFSYCDLSRRATPKGYGLGSGISLFIATNICENIRWKAFRPTTINSGRGAEFEGIVIALLHLSDLLGKWKESEYGGGQSVPVWGIAYYITAPSRGI</sequence>
<name>A0A8T0JTN2_PHAAN</name>
<reference evidence="2 3" key="1">
    <citation type="submission" date="2020-05" db="EMBL/GenBank/DDBJ databases">
        <title>Vigna angularis (adzuki bean) Var. LongXiaoDou No. 4 denovo assembly.</title>
        <authorList>
            <person name="Xiang H."/>
        </authorList>
    </citation>
    <scope>NUCLEOTIDE SEQUENCE [LARGE SCALE GENOMIC DNA]</scope>
    <source>
        <tissue evidence="2">Leaf</tissue>
    </source>
</reference>
<dbReference type="PANTHER" id="PTHR10906">
    <property type="entry name" value="SECY/SEC61-ALPHA FAMILY MEMBER"/>
    <property type="match status" value="1"/>
</dbReference>
<dbReference type="AlphaFoldDB" id="A0A8T0JTN2"/>
<evidence type="ECO:0000256" key="1">
    <source>
        <dbReference type="ARBA" id="ARBA00004454"/>
    </source>
</evidence>
<dbReference type="Gene3D" id="1.10.3370.10">
    <property type="entry name" value="SecY subunit domain"/>
    <property type="match status" value="1"/>
</dbReference>
<protein>
    <submittedName>
        <fullName evidence="2">Protein transport protein</fullName>
    </submittedName>
</protein>
<dbReference type="GO" id="GO:0009535">
    <property type="term" value="C:chloroplast thylakoid membrane"/>
    <property type="evidence" value="ECO:0007669"/>
    <property type="project" value="UniProtKB-SubCell"/>
</dbReference>
<organism evidence="2 3">
    <name type="scientific">Phaseolus angularis</name>
    <name type="common">Azuki bean</name>
    <name type="synonym">Vigna angularis</name>
    <dbReference type="NCBI Taxonomy" id="3914"/>
    <lineage>
        <taxon>Eukaryota</taxon>
        <taxon>Viridiplantae</taxon>
        <taxon>Streptophyta</taxon>
        <taxon>Embryophyta</taxon>
        <taxon>Tracheophyta</taxon>
        <taxon>Spermatophyta</taxon>
        <taxon>Magnoliopsida</taxon>
        <taxon>eudicotyledons</taxon>
        <taxon>Gunneridae</taxon>
        <taxon>Pentapetalae</taxon>
        <taxon>rosids</taxon>
        <taxon>fabids</taxon>
        <taxon>Fabales</taxon>
        <taxon>Fabaceae</taxon>
        <taxon>Papilionoideae</taxon>
        <taxon>50 kb inversion clade</taxon>
        <taxon>NPAAA clade</taxon>
        <taxon>indigoferoid/millettioid clade</taxon>
        <taxon>Phaseoleae</taxon>
        <taxon>Vigna</taxon>
    </lineage>
</organism>
<dbReference type="InterPro" id="IPR023201">
    <property type="entry name" value="SecY_dom_sf"/>
</dbReference>
<gene>
    <name evidence="2" type="ORF">HKW66_Vig0151850</name>
</gene>